<dbReference type="GO" id="GO:0005524">
    <property type="term" value="F:ATP binding"/>
    <property type="evidence" value="ECO:0007669"/>
    <property type="project" value="InterPro"/>
</dbReference>
<comment type="subcellular location">
    <subcellularLocation>
        <location evidence="6">Endomembrane system</location>
        <topology evidence="6">Single-pass membrane protein</topology>
    </subcellularLocation>
    <subcellularLocation>
        <location evidence="1">Membrane</location>
        <topology evidence="1">Single-pass type I membrane protein</topology>
    </subcellularLocation>
</comment>
<gene>
    <name evidence="8" type="ORF">KP509_29G014000</name>
</gene>
<dbReference type="OMA" id="ESAFECV"/>
<dbReference type="GO" id="GO:0016020">
    <property type="term" value="C:membrane"/>
    <property type="evidence" value="ECO:0007669"/>
    <property type="project" value="UniProtKB-SubCell"/>
</dbReference>
<dbReference type="AlphaFoldDB" id="A0A8T2R761"/>
<dbReference type="InterPro" id="IPR001245">
    <property type="entry name" value="Ser-Thr/Tyr_kinase_cat_dom"/>
</dbReference>
<reference evidence="8" key="1">
    <citation type="submission" date="2021-08" db="EMBL/GenBank/DDBJ databases">
        <title>WGS assembly of Ceratopteris richardii.</title>
        <authorList>
            <person name="Marchant D.B."/>
            <person name="Chen G."/>
            <person name="Jenkins J."/>
            <person name="Shu S."/>
            <person name="Leebens-Mack J."/>
            <person name="Grimwood J."/>
            <person name="Schmutz J."/>
            <person name="Soltis P."/>
            <person name="Soltis D."/>
            <person name="Chen Z.-H."/>
        </authorList>
    </citation>
    <scope>NUCLEOTIDE SEQUENCE</scope>
    <source>
        <strain evidence="8">Whitten #5841</strain>
        <tissue evidence="8">Leaf</tissue>
    </source>
</reference>
<keyword evidence="3" id="KW-0732">Signal</keyword>
<organism evidence="8 9">
    <name type="scientific">Ceratopteris richardii</name>
    <name type="common">Triangle waterfern</name>
    <dbReference type="NCBI Taxonomy" id="49495"/>
    <lineage>
        <taxon>Eukaryota</taxon>
        <taxon>Viridiplantae</taxon>
        <taxon>Streptophyta</taxon>
        <taxon>Embryophyta</taxon>
        <taxon>Tracheophyta</taxon>
        <taxon>Polypodiopsida</taxon>
        <taxon>Polypodiidae</taxon>
        <taxon>Polypodiales</taxon>
        <taxon>Pteridineae</taxon>
        <taxon>Pteridaceae</taxon>
        <taxon>Parkerioideae</taxon>
        <taxon>Ceratopteris</taxon>
    </lineage>
</organism>
<dbReference type="Gene3D" id="1.10.510.10">
    <property type="entry name" value="Transferase(Phosphotransferase) domain 1"/>
    <property type="match status" value="1"/>
</dbReference>
<protein>
    <recommendedName>
        <fullName evidence="7">Protein kinase domain-containing protein</fullName>
    </recommendedName>
</protein>
<evidence type="ECO:0000256" key="4">
    <source>
        <dbReference type="ARBA" id="ARBA00022989"/>
    </source>
</evidence>
<dbReference type="Pfam" id="PF07714">
    <property type="entry name" value="PK_Tyr_Ser-Thr"/>
    <property type="match status" value="1"/>
</dbReference>
<keyword evidence="4" id="KW-1133">Transmembrane helix</keyword>
<dbReference type="GO" id="GO:0012505">
    <property type="term" value="C:endomembrane system"/>
    <property type="evidence" value="ECO:0007669"/>
    <property type="project" value="UniProtKB-SubCell"/>
</dbReference>
<dbReference type="SUPFAM" id="SSF56112">
    <property type="entry name" value="Protein kinase-like (PK-like)"/>
    <property type="match status" value="1"/>
</dbReference>
<sequence>MSDDVYSFGVLLLELISGKSAFNENPGKIVEWASQFLQSREQMAILVDANIKNVVPVELYAVCEIARLCIQAEAASRPSMEEVLFMLVQSLGIGLEQYAPSNGSA</sequence>
<evidence type="ECO:0000259" key="7">
    <source>
        <dbReference type="PROSITE" id="PS50011"/>
    </source>
</evidence>
<dbReference type="PANTHER" id="PTHR46084:SF34">
    <property type="entry name" value="PROTEIN KINASE DOMAIN-CONTAINING PROTEIN"/>
    <property type="match status" value="1"/>
</dbReference>
<keyword evidence="9" id="KW-1185">Reference proteome</keyword>
<evidence type="ECO:0000313" key="8">
    <source>
        <dbReference type="EMBL" id="KAH7291363.1"/>
    </source>
</evidence>
<accession>A0A8T2R761</accession>
<keyword evidence="5" id="KW-0472">Membrane</keyword>
<dbReference type="InterPro" id="IPR011009">
    <property type="entry name" value="Kinase-like_dom_sf"/>
</dbReference>
<proteinExistence type="predicted"/>
<dbReference type="GO" id="GO:0004672">
    <property type="term" value="F:protein kinase activity"/>
    <property type="evidence" value="ECO:0007669"/>
    <property type="project" value="InterPro"/>
</dbReference>
<comment type="caution">
    <text evidence="8">The sequence shown here is derived from an EMBL/GenBank/DDBJ whole genome shotgun (WGS) entry which is preliminary data.</text>
</comment>
<dbReference type="PROSITE" id="PS50011">
    <property type="entry name" value="PROTEIN_KINASE_DOM"/>
    <property type="match status" value="1"/>
</dbReference>
<keyword evidence="2" id="KW-0812">Transmembrane</keyword>
<feature type="domain" description="Protein kinase" evidence="7">
    <location>
        <begin position="1"/>
        <end position="91"/>
    </location>
</feature>
<dbReference type="InterPro" id="IPR000719">
    <property type="entry name" value="Prot_kinase_dom"/>
</dbReference>
<evidence type="ECO:0000256" key="6">
    <source>
        <dbReference type="ARBA" id="ARBA00037847"/>
    </source>
</evidence>
<dbReference type="PANTHER" id="PTHR46084">
    <property type="entry name" value="PROTEIN MALE DISCOVERER 2"/>
    <property type="match status" value="1"/>
</dbReference>
<dbReference type="EMBL" id="CM035434">
    <property type="protein sequence ID" value="KAH7291363.1"/>
    <property type="molecule type" value="Genomic_DNA"/>
</dbReference>
<dbReference type="OrthoDB" id="291737at2759"/>
<evidence type="ECO:0000256" key="3">
    <source>
        <dbReference type="ARBA" id="ARBA00022729"/>
    </source>
</evidence>
<evidence type="ECO:0000256" key="5">
    <source>
        <dbReference type="ARBA" id="ARBA00023136"/>
    </source>
</evidence>
<evidence type="ECO:0000313" key="9">
    <source>
        <dbReference type="Proteomes" id="UP000825935"/>
    </source>
</evidence>
<evidence type="ECO:0000256" key="1">
    <source>
        <dbReference type="ARBA" id="ARBA00004479"/>
    </source>
</evidence>
<name>A0A8T2R761_CERRI</name>
<dbReference type="Proteomes" id="UP000825935">
    <property type="component" value="Chromosome 29"/>
</dbReference>
<evidence type="ECO:0000256" key="2">
    <source>
        <dbReference type="ARBA" id="ARBA00022692"/>
    </source>
</evidence>